<gene>
    <name evidence="5" type="ORF">C7M84_012430</name>
</gene>
<evidence type="ECO:0000256" key="2">
    <source>
        <dbReference type="ARBA" id="ARBA00022857"/>
    </source>
</evidence>
<dbReference type="InterPro" id="IPR052149">
    <property type="entry name" value="17-beta-HSD3-like"/>
</dbReference>
<dbReference type="GO" id="GO:0005739">
    <property type="term" value="C:mitochondrion"/>
    <property type="evidence" value="ECO:0007669"/>
    <property type="project" value="UniProtKB-SubCell"/>
</dbReference>
<dbReference type="STRING" id="6689.A0A423SYI8"/>
<comment type="subcellular location">
    <subcellularLocation>
        <location evidence="1">Mitochondrion</location>
    </subcellularLocation>
</comment>
<accession>A0A423SYI8</accession>
<keyword evidence="2" id="KW-0521">NADP</keyword>
<reference evidence="5 6" key="2">
    <citation type="submission" date="2019-01" db="EMBL/GenBank/DDBJ databases">
        <title>The decoding of complex shrimp genome reveals the adaptation for benthos swimmer, frequently molting mechanism and breeding impact on genome.</title>
        <authorList>
            <person name="Sun Y."/>
            <person name="Gao Y."/>
            <person name="Yu Y."/>
        </authorList>
    </citation>
    <scope>NUCLEOTIDE SEQUENCE [LARGE SCALE GENOMIC DNA]</scope>
    <source>
        <tissue evidence="5">Muscle</tissue>
    </source>
</reference>
<dbReference type="Gene3D" id="3.40.50.720">
    <property type="entry name" value="NAD(P)-binding Rossmann-like Domain"/>
    <property type="match status" value="1"/>
</dbReference>
<dbReference type="Pfam" id="PF00106">
    <property type="entry name" value="adh_short"/>
    <property type="match status" value="1"/>
</dbReference>
<sequence>MTKLVLPGMLERKKGAIINISSEVAYFSLPYLQLYSATKSFVSSFTRAIDTEYGSSGITVQCIEPAGVSTNLNAFDERIHRPGFFTATPDHFATSAVATLGYAKSTTGYWTHGLQLSFLQLFPEWFIVMCFRYMVEFNQKKLK</sequence>
<name>A0A423SYI8_PENVA</name>
<dbReference type="InterPro" id="IPR036291">
    <property type="entry name" value="NAD(P)-bd_dom_sf"/>
</dbReference>
<dbReference type="PANTHER" id="PTHR44889">
    <property type="entry name" value="INACTIVE HYDROXYSTEROID DEHYDROGENASE-LIKE PROTEIN 1"/>
    <property type="match status" value="1"/>
</dbReference>
<dbReference type="Proteomes" id="UP000283509">
    <property type="component" value="Unassembled WGS sequence"/>
</dbReference>
<dbReference type="OrthoDB" id="5545019at2759"/>
<dbReference type="SUPFAM" id="SSF51735">
    <property type="entry name" value="NAD(P)-binding Rossmann-fold domains"/>
    <property type="match status" value="1"/>
</dbReference>
<comment type="similarity">
    <text evidence="4">Belongs to the short-chain dehydrogenases/reductases (SDR) family. 17-beta-HSD 3 subfamily.</text>
</comment>
<dbReference type="PRINTS" id="PR00081">
    <property type="entry name" value="GDHRDH"/>
</dbReference>
<organism evidence="5 6">
    <name type="scientific">Penaeus vannamei</name>
    <name type="common">Whiteleg shrimp</name>
    <name type="synonym">Litopenaeus vannamei</name>
    <dbReference type="NCBI Taxonomy" id="6689"/>
    <lineage>
        <taxon>Eukaryota</taxon>
        <taxon>Metazoa</taxon>
        <taxon>Ecdysozoa</taxon>
        <taxon>Arthropoda</taxon>
        <taxon>Crustacea</taxon>
        <taxon>Multicrustacea</taxon>
        <taxon>Malacostraca</taxon>
        <taxon>Eumalacostraca</taxon>
        <taxon>Eucarida</taxon>
        <taxon>Decapoda</taxon>
        <taxon>Dendrobranchiata</taxon>
        <taxon>Penaeoidea</taxon>
        <taxon>Penaeidae</taxon>
        <taxon>Penaeus</taxon>
    </lineage>
</organism>
<keyword evidence="6" id="KW-1185">Reference proteome</keyword>
<reference evidence="5 6" key="1">
    <citation type="submission" date="2018-04" db="EMBL/GenBank/DDBJ databases">
        <authorList>
            <person name="Zhang X."/>
            <person name="Yuan J."/>
            <person name="Li F."/>
            <person name="Xiang J."/>
        </authorList>
    </citation>
    <scope>NUCLEOTIDE SEQUENCE [LARGE SCALE GENOMIC DNA]</scope>
    <source>
        <tissue evidence="5">Muscle</tissue>
    </source>
</reference>
<evidence type="ECO:0000256" key="3">
    <source>
        <dbReference type="ARBA" id="ARBA00023128"/>
    </source>
</evidence>
<comment type="caution">
    <text evidence="5">The sequence shown here is derived from an EMBL/GenBank/DDBJ whole genome shotgun (WGS) entry which is preliminary data.</text>
</comment>
<evidence type="ECO:0000256" key="1">
    <source>
        <dbReference type="ARBA" id="ARBA00004173"/>
    </source>
</evidence>
<protein>
    <submittedName>
        <fullName evidence="5">Putative inactive hydroxysteroid dehydrogenase-like protein 1-like</fullName>
    </submittedName>
</protein>
<evidence type="ECO:0000256" key="4">
    <source>
        <dbReference type="ARBA" id="ARBA00038261"/>
    </source>
</evidence>
<dbReference type="AlphaFoldDB" id="A0A423SYI8"/>
<keyword evidence="3" id="KW-0496">Mitochondrion</keyword>
<evidence type="ECO:0000313" key="5">
    <source>
        <dbReference type="EMBL" id="ROT69376.1"/>
    </source>
</evidence>
<dbReference type="PANTHER" id="PTHR44889:SF1">
    <property type="entry name" value="INACTIVE HYDROXYSTEROID DEHYDROGENASE-LIKE PROTEIN 1"/>
    <property type="match status" value="1"/>
</dbReference>
<evidence type="ECO:0000313" key="6">
    <source>
        <dbReference type="Proteomes" id="UP000283509"/>
    </source>
</evidence>
<dbReference type="EMBL" id="QCYY01002568">
    <property type="protein sequence ID" value="ROT69376.1"/>
    <property type="molecule type" value="Genomic_DNA"/>
</dbReference>
<proteinExistence type="inferred from homology"/>
<dbReference type="InterPro" id="IPR002347">
    <property type="entry name" value="SDR_fam"/>
</dbReference>